<dbReference type="NCBIfam" id="TIGR02074">
    <property type="entry name" value="PBP_1a_fam"/>
    <property type="match status" value="1"/>
</dbReference>
<comment type="similarity">
    <text evidence="5">In the N-terminal section; belongs to the glycosyltransferase 51 family.</text>
</comment>
<evidence type="ECO:0000256" key="9">
    <source>
        <dbReference type="ARBA" id="ARBA00022645"/>
    </source>
</evidence>
<evidence type="ECO:0000256" key="22">
    <source>
        <dbReference type="ARBA" id="ARBA00023316"/>
    </source>
</evidence>
<dbReference type="GO" id="GO:0008360">
    <property type="term" value="P:regulation of cell shape"/>
    <property type="evidence" value="ECO:0007669"/>
    <property type="project" value="UniProtKB-KW"/>
</dbReference>
<keyword evidence="11" id="KW-0328">Glycosyltransferase</keyword>
<keyword evidence="18" id="KW-1133">Transmembrane helix</keyword>
<evidence type="ECO:0000256" key="18">
    <source>
        <dbReference type="ARBA" id="ARBA00022989"/>
    </source>
</evidence>
<feature type="region of interest" description="Disordered" evidence="27">
    <location>
        <begin position="786"/>
        <end position="838"/>
    </location>
</feature>
<comment type="catalytic activity">
    <reaction evidence="23">
        <text>Preferential cleavage: (Ac)2-L-Lys-D-Ala-|-D-Ala. Also transpeptidation of peptidyl-alanyl moieties that are N-acyl substituents of D-alanine.</text>
        <dbReference type="EC" id="3.4.16.4"/>
    </reaction>
</comment>
<dbReference type="InterPro" id="IPR023346">
    <property type="entry name" value="Lysozyme-like_dom_sf"/>
</dbReference>
<organism evidence="30 31">
    <name type="scientific">Thermincola potens (strain JR)</name>
    <dbReference type="NCBI Taxonomy" id="635013"/>
    <lineage>
        <taxon>Bacteria</taxon>
        <taxon>Bacillati</taxon>
        <taxon>Bacillota</taxon>
        <taxon>Clostridia</taxon>
        <taxon>Eubacteriales</taxon>
        <taxon>Thermincolaceae</taxon>
        <taxon>Thermincola</taxon>
    </lineage>
</organism>
<evidence type="ECO:0000256" key="23">
    <source>
        <dbReference type="ARBA" id="ARBA00034000"/>
    </source>
</evidence>
<name>D5X7Z2_THEPJ</name>
<evidence type="ECO:0000256" key="17">
    <source>
        <dbReference type="ARBA" id="ARBA00022984"/>
    </source>
</evidence>
<sequence length="838" mass="92582" precursor="true">MTLEPSKPVNKKPKPKKRRKLNLFRLFLFLVIVAGLLLVGAVSGIVLASIKDVPAFDPKALEPNLPTYIYDINKNPVTKIYVENREPIKIQDVPNLVKNAFLAIEDVRFYDHKGIDLRRIIGAAIVDIKEGRAAQGASTITQQLVKKAFLNPDKNIKRKIQEVVLAIKLEREYTKDQILEMYLNRIYFGHGAYGLQSAAQIYFNKDVKELTLDEAAVLAGLPQAPSAYDPYRNPEAALKRRNVVLDMMAKYDFISQAQAEEAKNKAITLKNSGEDGKKEEYPHPYFVDYVTDVLLEKYGENKVFKGGLKVYTTMDPKIQTIAEQAMANPNNFPRSKTDKNGLKQPEGALVILDPHTGYIKALVGGREHSQKLQFNRATDAKRQPGSAFKPIIAYAPAIEKGAGAGTVVVDEPVTFGKYKPENSDGKYRGPITLREAVTHSVNVVAVKVLKDTGITNAVKFAKKLGITSLTQEDENLALALGGLHYGVTPLELAGAYGAFANKGIYIQPTAIIKVEDRYGKVIDEFKPRKRIAMKDTTAYIITDMLKSVVQRGTGTRASLGKRPVAGKTGTTNQGKDIWFAGYTPELVGVVWMGHDDPKPMPRTYGGTYPAKLWKEVMSKALKDREIKDFDKPAGLVKVAICTLSGKRAGKNCPQSEIRSDWFVRGTAPSKICNDHTYVSVEVCADSGLLATEYCPNKITRSFLKRDKEHTYSSSDIYVPTQTCNIHGPNNRVISICTDPSHGGTRYLANIPGPGETGGCPPEYVVKETLGAGETAPLEHCPIPEHQVYPKSPDNPEIIQPEINQKPEKPAKPGKVNLPAQPEITTQNYQEKDKRKGLP</sequence>
<comment type="subcellular location">
    <subcellularLocation>
        <location evidence="2">Cell membrane</location>
        <topology evidence="2">Single-pass type II membrane protein</topology>
    </subcellularLocation>
</comment>
<comment type="pathway">
    <text evidence="3">Cell wall biogenesis; peptidoglycan biosynthesis.</text>
</comment>
<evidence type="ECO:0000256" key="16">
    <source>
        <dbReference type="ARBA" id="ARBA00022968"/>
    </source>
</evidence>
<comment type="similarity">
    <text evidence="4">In the C-terminal section; belongs to the transpeptidase family.</text>
</comment>
<evidence type="ECO:0000256" key="5">
    <source>
        <dbReference type="ARBA" id="ARBA00007739"/>
    </source>
</evidence>
<dbReference type="RefSeq" id="WP_013120724.1">
    <property type="nucleotide sequence ID" value="NC_014152.1"/>
</dbReference>
<dbReference type="GO" id="GO:0005886">
    <property type="term" value="C:plasma membrane"/>
    <property type="evidence" value="ECO:0007669"/>
    <property type="project" value="UniProtKB-SubCell"/>
</dbReference>
<evidence type="ECO:0000256" key="13">
    <source>
        <dbReference type="ARBA" id="ARBA00022692"/>
    </source>
</evidence>
<dbReference type="PANTHER" id="PTHR32282">
    <property type="entry name" value="BINDING PROTEIN TRANSPEPTIDASE, PUTATIVE-RELATED"/>
    <property type="match status" value="1"/>
</dbReference>
<dbReference type="GO" id="GO:0009252">
    <property type="term" value="P:peptidoglycan biosynthetic process"/>
    <property type="evidence" value="ECO:0007669"/>
    <property type="project" value="UniProtKB-UniPathway"/>
</dbReference>
<evidence type="ECO:0000256" key="11">
    <source>
        <dbReference type="ARBA" id="ARBA00022676"/>
    </source>
</evidence>
<dbReference type="KEGG" id="tjr:TherJR_1863"/>
<dbReference type="Pfam" id="PF00912">
    <property type="entry name" value="Transgly"/>
    <property type="match status" value="1"/>
</dbReference>
<dbReference type="GO" id="GO:0030288">
    <property type="term" value="C:outer membrane-bounded periplasmic space"/>
    <property type="evidence" value="ECO:0007669"/>
    <property type="project" value="TreeGrafter"/>
</dbReference>
<dbReference type="GO" id="GO:0046677">
    <property type="term" value="P:response to antibiotic"/>
    <property type="evidence" value="ECO:0007669"/>
    <property type="project" value="UniProtKB-KW"/>
</dbReference>
<reference evidence="30 31" key="1">
    <citation type="submission" date="2010-05" db="EMBL/GenBank/DDBJ databases">
        <title>Complete sequence of Thermincola sp. JR.</title>
        <authorList>
            <consortium name="US DOE Joint Genome Institute"/>
            <person name="Lucas S."/>
            <person name="Copeland A."/>
            <person name="Lapidus A."/>
            <person name="Cheng J.-F."/>
            <person name="Bruce D."/>
            <person name="Goodwin L."/>
            <person name="Pitluck S."/>
            <person name="Chertkov O."/>
            <person name="Detter J.C."/>
            <person name="Han C."/>
            <person name="Tapia R."/>
            <person name="Land M."/>
            <person name="Hauser L."/>
            <person name="Kyrpides N."/>
            <person name="Mikhailova N."/>
            <person name="Hazen T.C."/>
            <person name="Woyke T."/>
        </authorList>
    </citation>
    <scope>NUCLEOTIDE SEQUENCE [LARGE SCALE GENOMIC DNA]</scope>
    <source>
        <strain evidence="30 31">JR</strain>
    </source>
</reference>
<evidence type="ECO:0000313" key="31">
    <source>
        <dbReference type="Proteomes" id="UP000002377"/>
    </source>
</evidence>
<keyword evidence="14" id="KW-0378">Hydrolase</keyword>
<dbReference type="CAZy" id="GT51">
    <property type="family name" value="Glycosyltransferase Family 51"/>
</dbReference>
<dbReference type="GO" id="GO:0008955">
    <property type="term" value="F:peptidoglycan glycosyltransferase activity"/>
    <property type="evidence" value="ECO:0007669"/>
    <property type="project" value="UniProtKB-EC"/>
</dbReference>
<dbReference type="eggNOG" id="COG0744">
    <property type="taxonomic scope" value="Bacteria"/>
</dbReference>
<dbReference type="HOGENOM" id="CLU_006354_2_2_9"/>
<dbReference type="Pfam" id="PF00905">
    <property type="entry name" value="Transpeptidase"/>
    <property type="match status" value="1"/>
</dbReference>
<comment type="pathway">
    <text evidence="26">Glycan biosynthesis.</text>
</comment>
<dbReference type="STRING" id="635013.TherJR_1863"/>
<evidence type="ECO:0000256" key="2">
    <source>
        <dbReference type="ARBA" id="ARBA00004401"/>
    </source>
</evidence>
<evidence type="ECO:0000256" key="24">
    <source>
        <dbReference type="ARBA" id="ARBA00044770"/>
    </source>
</evidence>
<dbReference type="FunFam" id="1.10.3810.10:FF:000001">
    <property type="entry name" value="Penicillin-binding protein 1A"/>
    <property type="match status" value="1"/>
</dbReference>
<comment type="function">
    <text evidence="1">Cell wall formation. Synthesis of cross-linked peptidoglycan from the lipid intermediates. The enzyme has a penicillin-insensitive transglycosylase N-terminal domain (formation of linear glycan strands) and a penicillin-sensitive transpeptidase C-terminal domain (cross-linking of the peptide subunits).</text>
</comment>
<dbReference type="UniPathway" id="UPA00219"/>
<dbReference type="EMBL" id="CP002028">
    <property type="protein sequence ID" value="ADG82712.1"/>
    <property type="molecule type" value="Genomic_DNA"/>
</dbReference>
<evidence type="ECO:0000256" key="21">
    <source>
        <dbReference type="ARBA" id="ARBA00023268"/>
    </source>
</evidence>
<comment type="catalytic activity">
    <reaction evidence="25">
        <text>[GlcNAc-(1-&gt;4)-Mur2Ac(oyl-L-Ala-gamma-D-Glu-L-Lys-D-Ala-D-Ala)](n)-di-trans,octa-cis-undecaprenyl diphosphate + beta-D-GlcNAc-(1-&gt;4)-Mur2Ac(oyl-L-Ala-gamma-D-Glu-L-Lys-D-Ala-D-Ala)-di-trans,octa-cis-undecaprenyl diphosphate = [GlcNAc-(1-&gt;4)-Mur2Ac(oyl-L-Ala-gamma-D-Glu-L-Lys-D-Ala-D-Ala)](n+1)-di-trans,octa-cis-undecaprenyl diphosphate + di-trans,octa-cis-undecaprenyl diphosphate + H(+)</text>
        <dbReference type="Rhea" id="RHEA:23708"/>
        <dbReference type="Rhea" id="RHEA-COMP:9602"/>
        <dbReference type="Rhea" id="RHEA-COMP:9603"/>
        <dbReference type="ChEBI" id="CHEBI:15378"/>
        <dbReference type="ChEBI" id="CHEBI:58405"/>
        <dbReference type="ChEBI" id="CHEBI:60033"/>
        <dbReference type="ChEBI" id="CHEBI:78435"/>
        <dbReference type="EC" id="2.4.99.28"/>
    </reaction>
</comment>
<dbReference type="EC" id="2.4.99.28" evidence="24"/>
<evidence type="ECO:0000256" key="26">
    <source>
        <dbReference type="ARBA" id="ARBA00060592"/>
    </source>
</evidence>
<evidence type="ECO:0000256" key="19">
    <source>
        <dbReference type="ARBA" id="ARBA00023136"/>
    </source>
</evidence>
<evidence type="ECO:0000256" key="7">
    <source>
        <dbReference type="ARBA" id="ARBA00018638"/>
    </source>
</evidence>
<protein>
    <recommendedName>
        <fullName evidence="7">Penicillin-binding protein 1A</fullName>
        <ecNumber evidence="24">2.4.99.28</ecNumber>
        <ecNumber evidence="6">3.4.16.4</ecNumber>
    </recommendedName>
</protein>
<evidence type="ECO:0000259" key="29">
    <source>
        <dbReference type="Pfam" id="PF00912"/>
    </source>
</evidence>
<dbReference type="InterPro" id="IPR036950">
    <property type="entry name" value="PBP_transglycosylase"/>
</dbReference>
<dbReference type="InterPro" id="IPR001460">
    <property type="entry name" value="PCN-bd_Tpept"/>
</dbReference>
<dbReference type="InterPro" id="IPR050396">
    <property type="entry name" value="Glycosyltr_51/Transpeptidase"/>
</dbReference>
<dbReference type="InterPro" id="IPR001264">
    <property type="entry name" value="Glyco_trans_51"/>
</dbReference>
<dbReference type="InterPro" id="IPR012338">
    <property type="entry name" value="Beta-lactam/transpept-like"/>
</dbReference>
<keyword evidence="13" id="KW-0812">Transmembrane</keyword>
<keyword evidence="21" id="KW-0511">Multifunctional enzyme</keyword>
<evidence type="ECO:0000256" key="8">
    <source>
        <dbReference type="ARBA" id="ARBA00022475"/>
    </source>
</evidence>
<keyword evidence="31" id="KW-1185">Reference proteome</keyword>
<dbReference type="SUPFAM" id="SSF56601">
    <property type="entry name" value="beta-lactamase/transpeptidase-like"/>
    <property type="match status" value="1"/>
</dbReference>
<evidence type="ECO:0000256" key="25">
    <source>
        <dbReference type="ARBA" id="ARBA00049902"/>
    </source>
</evidence>
<feature type="compositionally biased region" description="Basic and acidic residues" evidence="27">
    <location>
        <begin position="829"/>
        <end position="838"/>
    </location>
</feature>
<dbReference type="AlphaFoldDB" id="D5X7Z2"/>
<accession>D5X7Z2</accession>
<evidence type="ECO:0000313" key="30">
    <source>
        <dbReference type="EMBL" id="ADG82712.1"/>
    </source>
</evidence>
<evidence type="ECO:0000256" key="1">
    <source>
        <dbReference type="ARBA" id="ARBA00002624"/>
    </source>
</evidence>
<feature type="domain" description="Glycosyl transferase family 51" evidence="29">
    <location>
        <begin position="75"/>
        <end position="248"/>
    </location>
</feature>
<dbReference type="Gene3D" id="3.40.710.10">
    <property type="entry name" value="DD-peptidase/beta-lactamase superfamily"/>
    <property type="match status" value="1"/>
</dbReference>
<dbReference type="EC" id="3.4.16.4" evidence="6"/>
<keyword evidence="12" id="KW-0808">Transferase</keyword>
<evidence type="ECO:0000256" key="15">
    <source>
        <dbReference type="ARBA" id="ARBA00022960"/>
    </source>
</evidence>
<keyword evidence="19" id="KW-0472">Membrane</keyword>
<dbReference type="PANTHER" id="PTHR32282:SF27">
    <property type="entry name" value="PENICILLIN-BINDING PROTEIN 1A"/>
    <property type="match status" value="1"/>
</dbReference>
<evidence type="ECO:0000256" key="6">
    <source>
        <dbReference type="ARBA" id="ARBA00012448"/>
    </source>
</evidence>
<feature type="domain" description="Penicillin-binding protein transpeptidase" evidence="28">
    <location>
        <begin position="347"/>
        <end position="617"/>
    </location>
</feature>
<dbReference type="GO" id="GO:0006508">
    <property type="term" value="P:proteolysis"/>
    <property type="evidence" value="ECO:0007669"/>
    <property type="project" value="UniProtKB-KW"/>
</dbReference>
<gene>
    <name evidence="30" type="ordered locus">TherJR_1863</name>
</gene>
<keyword evidence="16" id="KW-0735">Signal-anchor</keyword>
<keyword evidence="22" id="KW-0961">Cell wall biogenesis/degradation</keyword>
<keyword evidence="15" id="KW-0133">Cell shape</keyword>
<dbReference type="GO" id="GO:0008658">
    <property type="term" value="F:penicillin binding"/>
    <property type="evidence" value="ECO:0007669"/>
    <property type="project" value="InterPro"/>
</dbReference>
<dbReference type="GO" id="GO:0009002">
    <property type="term" value="F:serine-type D-Ala-D-Ala carboxypeptidase activity"/>
    <property type="evidence" value="ECO:0007669"/>
    <property type="project" value="UniProtKB-EC"/>
</dbReference>
<proteinExistence type="inferred from homology"/>
<keyword evidence="9" id="KW-0121">Carboxypeptidase</keyword>
<dbReference type="Gene3D" id="1.10.3810.10">
    <property type="entry name" value="Biosynthetic peptidoglycan transglycosylase-like"/>
    <property type="match status" value="1"/>
</dbReference>
<evidence type="ECO:0000256" key="3">
    <source>
        <dbReference type="ARBA" id="ARBA00004752"/>
    </source>
</evidence>
<keyword evidence="20" id="KW-0046">Antibiotic resistance</keyword>
<keyword evidence="17" id="KW-0573">Peptidoglycan synthesis</keyword>
<keyword evidence="10" id="KW-0645">Protease</keyword>
<keyword evidence="8" id="KW-1003">Cell membrane</keyword>
<dbReference type="OrthoDB" id="9766909at2"/>
<evidence type="ECO:0000256" key="12">
    <source>
        <dbReference type="ARBA" id="ARBA00022679"/>
    </source>
</evidence>
<evidence type="ECO:0000256" key="20">
    <source>
        <dbReference type="ARBA" id="ARBA00023251"/>
    </source>
</evidence>
<evidence type="ECO:0000259" key="28">
    <source>
        <dbReference type="Pfam" id="PF00905"/>
    </source>
</evidence>
<evidence type="ECO:0000256" key="27">
    <source>
        <dbReference type="SAM" id="MobiDB-lite"/>
    </source>
</evidence>
<dbReference type="SUPFAM" id="SSF53955">
    <property type="entry name" value="Lysozyme-like"/>
    <property type="match status" value="1"/>
</dbReference>
<dbReference type="GO" id="GO:0071555">
    <property type="term" value="P:cell wall organization"/>
    <property type="evidence" value="ECO:0007669"/>
    <property type="project" value="UniProtKB-KW"/>
</dbReference>
<evidence type="ECO:0000256" key="10">
    <source>
        <dbReference type="ARBA" id="ARBA00022670"/>
    </source>
</evidence>
<dbReference type="Proteomes" id="UP000002377">
    <property type="component" value="Chromosome"/>
</dbReference>
<evidence type="ECO:0000256" key="14">
    <source>
        <dbReference type="ARBA" id="ARBA00022801"/>
    </source>
</evidence>
<evidence type="ECO:0000256" key="4">
    <source>
        <dbReference type="ARBA" id="ARBA00007090"/>
    </source>
</evidence>